<keyword evidence="5" id="KW-1185">Reference proteome</keyword>
<proteinExistence type="inferred from homology"/>
<dbReference type="PANTHER" id="PTHR22922">
    <property type="entry name" value="GPI-ANCHORED PROTEIN P137"/>
    <property type="match status" value="1"/>
</dbReference>
<feature type="region of interest" description="Disordered" evidence="2">
    <location>
        <begin position="393"/>
        <end position="516"/>
    </location>
</feature>
<dbReference type="OrthoDB" id="10062814at2759"/>
<dbReference type="EMBL" id="UXUI01011304">
    <property type="protein sequence ID" value="VDD96126.1"/>
    <property type="molecule type" value="Genomic_DNA"/>
</dbReference>
<feature type="domain" description="Caprin-1 dimerization" evidence="3">
    <location>
        <begin position="98"/>
        <end position="215"/>
    </location>
</feature>
<protein>
    <submittedName>
        <fullName evidence="6">Caprin-1_dimer domain-containing protein</fullName>
    </submittedName>
</protein>
<dbReference type="Pfam" id="PF18293">
    <property type="entry name" value="Caprin-1_dimer"/>
    <property type="match status" value="1"/>
</dbReference>
<dbReference type="PANTHER" id="PTHR22922:SF19">
    <property type="entry name" value="CAPRIN HOMOLOG"/>
    <property type="match status" value="1"/>
</dbReference>
<dbReference type="InterPro" id="IPR041637">
    <property type="entry name" value="Caprin-1_dimer"/>
</dbReference>
<organism evidence="6">
    <name type="scientific">Enterobius vermicularis</name>
    <name type="common">Human pinworm</name>
    <dbReference type="NCBI Taxonomy" id="51028"/>
    <lineage>
        <taxon>Eukaryota</taxon>
        <taxon>Metazoa</taxon>
        <taxon>Ecdysozoa</taxon>
        <taxon>Nematoda</taxon>
        <taxon>Chromadorea</taxon>
        <taxon>Rhabditida</taxon>
        <taxon>Spirurina</taxon>
        <taxon>Oxyuridomorpha</taxon>
        <taxon>Oxyuroidea</taxon>
        <taxon>Oxyuridae</taxon>
        <taxon>Enterobius</taxon>
    </lineage>
</organism>
<evidence type="ECO:0000256" key="2">
    <source>
        <dbReference type="SAM" id="MobiDB-lite"/>
    </source>
</evidence>
<reference evidence="6" key="1">
    <citation type="submission" date="2017-02" db="UniProtKB">
        <authorList>
            <consortium name="WormBaseParasite"/>
        </authorList>
    </citation>
    <scope>IDENTIFICATION</scope>
</reference>
<evidence type="ECO:0000259" key="3">
    <source>
        <dbReference type="Pfam" id="PF18293"/>
    </source>
</evidence>
<comment type="similarity">
    <text evidence="1">Belongs to the caprin family.</text>
</comment>
<gene>
    <name evidence="4" type="ORF">EVEC_LOCUS10877</name>
</gene>
<feature type="compositionally biased region" description="Polar residues" evidence="2">
    <location>
        <begin position="473"/>
        <end position="495"/>
    </location>
</feature>
<sequence>MKKGSADEVRSEEDLFANPYARIDEMVEKKRRNLEKRKIRLLQYKEDGRNGKQLTDEQVQALSRISEVETQIEFVKDILKILTSLHKDFNRSKKQRDEALRREQAERDRKTLADFIKYQNLFKTLGNQQVLKAFVDGSSGAIKLDENEFTVIDFLSSCFNPSMEGSMDSGDWESKCEKSAGQVHAILCGTKEKVFEKRTGLSIKEFLEKLMNCQYVHDLVTNQFVTEEESVEDVKSEGKEEVVVKDDPKVGFKDILAFVKVLSSSLGLENWLLLLDCFNNIIVLSWDRTRFFQVVFVQGDSEVSKEPSETDVAEATTTEFGYEGYATAQVEEAVNEAPHINSIPHVGENDLTTGDHVEYSVNGIQNEVPAPWTPTANSEIKVEKHVDGNDNVFVEGMVPSRTDKKPRGGIRGGNRYRENLPRDGNERRRVTKDGRQVRNYNNAYGQRGSGRGGRGPARNGFSRGGGNRSQNSHMNDLTNGYGNGVQYNGKYSYSDVNPPRRIGLNFASDVGSDNRK</sequence>
<accession>A0A0N4VL31</accession>
<evidence type="ECO:0000313" key="4">
    <source>
        <dbReference type="EMBL" id="VDD96126.1"/>
    </source>
</evidence>
<evidence type="ECO:0000313" key="5">
    <source>
        <dbReference type="Proteomes" id="UP000274131"/>
    </source>
</evidence>
<evidence type="ECO:0000256" key="1">
    <source>
        <dbReference type="ARBA" id="ARBA00007950"/>
    </source>
</evidence>
<dbReference type="GO" id="GO:0005737">
    <property type="term" value="C:cytoplasm"/>
    <property type="evidence" value="ECO:0007669"/>
    <property type="project" value="TreeGrafter"/>
</dbReference>
<dbReference type="InterPro" id="IPR028816">
    <property type="entry name" value="Caprin"/>
</dbReference>
<reference evidence="4 5" key="2">
    <citation type="submission" date="2018-10" db="EMBL/GenBank/DDBJ databases">
        <authorList>
            <consortium name="Pathogen Informatics"/>
        </authorList>
    </citation>
    <scope>NUCLEOTIDE SEQUENCE [LARGE SCALE GENOMIC DNA]</scope>
</reference>
<dbReference type="WBParaSite" id="EVEC_0001158401-mRNA-1">
    <property type="protein sequence ID" value="EVEC_0001158401-mRNA-1"/>
    <property type="gene ID" value="EVEC_0001158401"/>
</dbReference>
<dbReference type="GO" id="GO:0003723">
    <property type="term" value="F:RNA binding"/>
    <property type="evidence" value="ECO:0007669"/>
    <property type="project" value="TreeGrafter"/>
</dbReference>
<dbReference type="Proteomes" id="UP000274131">
    <property type="component" value="Unassembled WGS sequence"/>
</dbReference>
<dbReference type="STRING" id="51028.A0A0N4VL31"/>
<dbReference type="AlphaFoldDB" id="A0A0N4VL31"/>
<evidence type="ECO:0000313" key="6">
    <source>
        <dbReference type="WBParaSite" id="EVEC_0001158401-mRNA-1"/>
    </source>
</evidence>
<feature type="compositionally biased region" description="Basic and acidic residues" evidence="2">
    <location>
        <begin position="415"/>
        <end position="436"/>
    </location>
</feature>
<name>A0A0N4VL31_ENTVE</name>